<reference evidence="3" key="1">
    <citation type="submission" date="2014-08" db="EMBL/GenBank/DDBJ databases">
        <title>Coriobacteriaceae sp. complete genome.</title>
        <authorList>
            <person name="Looft T."/>
            <person name="Bayles D.O."/>
            <person name="Stanton T.B."/>
        </authorList>
    </citation>
    <scope>NUCLEOTIDE SEQUENCE [LARGE SCALE GENOMIC DNA]</scope>
    <source>
        <strain evidence="3">68-1-3</strain>
    </source>
</reference>
<sequence length="83" mass="8926">MDCYLLFSSNNDAMELFGEARAAGLPARVSPTPRQARACCGVALLVGSDDAAAVELLARERGIPLEGVAALPRQIDPYRDRYC</sequence>
<protein>
    <recommendedName>
        <fullName evidence="1">Putative Se/S carrier protein-like domain-containing protein</fullName>
    </recommendedName>
</protein>
<accession>A0A0A8B2F6</accession>
<proteinExistence type="predicted"/>
<dbReference type="KEGG" id="cbac:JI75_01405"/>
<dbReference type="HOGENOM" id="CLU_167443_1_1_11"/>
<evidence type="ECO:0000313" key="2">
    <source>
        <dbReference type="EMBL" id="AJC11544.1"/>
    </source>
</evidence>
<dbReference type="Proteomes" id="UP000031121">
    <property type="component" value="Chromosome"/>
</dbReference>
<organism evidence="2 3">
    <name type="scientific">Berryella intestinalis</name>
    <dbReference type="NCBI Taxonomy" id="1531429"/>
    <lineage>
        <taxon>Bacteria</taxon>
        <taxon>Bacillati</taxon>
        <taxon>Actinomycetota</taxon>
        <taxon>Coriobacteriia</taxon>
        <taxon>Eggerthellales</taxon>
        <taxon>Eggerthellaceae</taxon>
        <taxon>Berryella</taxon>
    </lineage>
</organism>
<keyword evidence="3" id="KW-1185">Reference proteome</keyword>
<gene>
    <name evidence="2" type="ORF">JI75_01405</name>
</gene>
<evidence type="ECO:0000259" key="1">
    <source>
        <dbReference type="Pfam" id="PF11823"/>
    </source>
</evidence>
<dbReference type="AlphaFoldDB" id="A0A0A8B2F6"/>
<feature type="domain" description="Putative Se/S carrier protein-like" evidence="1">
    <location>
        <begin position="2"/>
        <end position="68"/>
    </location>
</feature>
<dbReference type="InterPro" id="IPR021778">
    <property type="entry name" value="Se/S_carrier-like"/>
</dbReference>
<dbReference type="EMBL" id="CP009302">
    <property type="protein sequence ID" value="AJC11544.1"/>
    <property type="molecule type" value="Genomic_DNA"/>
</dbReference>
<dbReference type="STRING" id="1531429.JI75_01405"/>
<evidence type="ECO:0000313" key="3">
    <source>
        <dbReference type="Proteomes" id="UP000031121"/>
    </source>
</evidence>
<reference evidence="2 3" key="2">
    <citation type="journal article" date="2015" name="Genome Announc.">
        <title>Complete Genome Sequence of Coriobacteriaceae Strain 68-1-3, a Novel Mucus-Degrading Isolate from the Swine Intestinal Tract.</title>
        <authorList>
            <person name="Looft T."/>
            <person name="Bayles D.O."/>
            <person name="Alt D.P."/>
            <person name="Stanton T.B."/>
        </authorList>
    </citation>
    <scope>NUCLEOTIDE SEQUENCE [LARGE SCALE GENOMIC DNA]</scope>
    <source>
        <strain evidence="2 3">68-1-3</strain>
    </source>
</reference>
<name>A0A0A8B2F6_9ACTN</name>
<dbReference type="Pfam" id="PF11823">
    <property type="entry name" value="Se_S_carrier"/>
    <property type="match status" value="1"/>
</dbReference>